<sequence>MEGMDSVEGFLFGANLFYAIWKARCGSLKQRHIWKLWNLGGKWNGKADAKEVARIINSRANLRWYSYHLLCETPMFHSGRLASELEEAKRQCFSDLVAKFSLLNNRVFSIDEFSLMELPPCILDQIVHGGAFLSVTHFGSSFVLMQSTFFQKSTHNNTNLIIRSSQLKQNGYHYVDHIKNRRTLGGTYGRQLGYLIFYQGNVRVLAGEKVKDKRAGIQRCEHKHNVLKWMVPDFKQRYSLGRKAMKSIEVVLKLLQEGNFGKRWQKVARRAKEEKLFSEVAIAIASQTPNDIGIPNKSEHLRCTILLTSRREEACSQMESQKTFTIEVLSEDEGWNLFEEVAGTSINTSYLHPIAEQIVRKDYDIPIETLVRYGKGLRLFQGVDTMAEERSRVHSLVQTLKRCFLLTDNDKLLECVTLHDAVRDVAVSIASRKENGFVENLVMRGCPNFETFVREASTAGTANKLKQVKDEDLLPPDRENWRGDLNATIHHNFLLKKTDDYESRYMPKVLCVKADDEKKQQVHT</sequence>
<protein>
    <recommendedName>
        <fullName evidence="2">NB-ARC domain-containing protein</fullName>
    </recommendedName>
</protein>
<dbReference type="EMBL" id="VOIH02000007">
    <property type="protein sequence ID" value="KAF3442996.1"/>
    <property type="molecule type" value="Genomic_DNA"/>
</dbReference>
<proteinExistence type="predicted"/>
<evidence type="ECO:0000256" key="1">
    <source>
        <dbReference type="ARBA" id="ARBA00022821"/>
    </source>
</evidence>
<dbReference type="PANTHER" id="PTHR33463">
    <property type="entry name" value="NB-ARC DOMAIN-CONTAINING PROTEIN-RELATED"/>
    <property type="match status" value="1"/>
</dbReference>
<dbReference type="PANTHER" id="PTHR33463:SF203">
    <property type="entry name" value="AAA+ ATPASE DOMAIN-CONTAINING PROTEIN"/>
    <property type="match status" value="1"/>
</dbReference>
<dbReference type="AlphaFoldDB" id="A0A8K0GZM7"/>
<reference evidence="3" key="1">
    <citation type="submission" date="2020-03" db="EMBL/GenBank/DDBJ databases">
        <title>A high-quality chromosome-level genome assembly of a woody plant with both climbing and erect habits, Rhamnella rubrinervis.</title>
        <authorList>
            <person name="Lu Z."/>
            <person name="Yang Y."/>
            <person name="Zhu X."/>
            <person name="Sun Y."/>
        </authorList>
    </citation>
    <scope>NUCLEOTIDE SEQUENCE</scope>
    <source>
        <strain evidence="3">BYM</strain>
        <tissue evidence="3">Leaf</tissue>
    </source>
</reference>
<feature type="domain" description="NB-ARC" evidence="2">
    <location>
        <begin position="290"/>
        <end position="343"/>
    </location>
</feature>
<dbReference type="GO" id="GO:0043531">
    <property type="term" value="F:ADP binding"/>
    <property type="evidence" value="ECO:0007669"/>
    <property type="project" value="InterPro"/>
</dbReference>
<dbReference type="Pfam" id="PF00931">
    <property type="entry name" value="NB-ARC"/>
    <property type="match status" value="1"/>
</dbReference>
<name>A0A8K0GZM7_9ROSA</name>
<accession>A0A8K0GZM7</accession>
<organism evidence="3 4">
    <name type="scientific">Rhamnella rubrinervis</name>
    <dbReference type="NCBI Taxonomy" id="2594499"/>
    <lineage>
        <taxon>Eukaryota</taxon>
        <taxon>Viridiplantae</taxon>
        <taxon>Streptophyta</taxon>
        <taxon>Embryophyta</taxon>
        <taxon>Tracheophyta</taxon>
        <taxon>Spermatophyta</taxon>
        <taxon>Magnoliopsida</taxon>
        <taxon>eudicotyledons</taxon>
        <taxon>Gunneridae</taxon>
        <taxon>Pentapetalae</taxon>
        <taxon>rosids</taxon>
        <taxon>fabids</taxon>
        <taxon>Rosales</taxon>
        <taxon>Rhamnaceae</taxon>
        <taxon>rhamnoid group</taxon>
        <taxon>Rhamneae</taxon>
        <taxon>Rhamnella</taxon>
    </lineage>
</organism>
<dbReference type="Proteomes" id="UP000796880">
    <property type="component" value="Unassembled WGS sequence"/>
</dbReference>
<keyword evidence="4" id="KW-1185">Reference proteome</keyword>
<gene>
    <name evidence="3" type="ORF">FNV43_RR16915</name>
</gene>
<evidence type="ECO:0000259" key="2">
    <source>
        <dbReference type="Pfam" id="PF00931"/>
    </source>
</evidence>
<evidence type="ECO:0000313" key="3">
    <source>
        <dbReference type="EMBL" id="KAF3442996.1"/>
    </source>
</evidence>
<comment type="caution">
    <text evidence="3">The sequence shown here is derived from an EMBL/GenBank/DDBJ whole genome shotgun (WGS) entry which is preliminary data.</text>
</comment>
<dbReference type="InterPro" id="IPR002182">
    <property type="entry name" value="NB-ARC"/>
</dbReference>
<dbReference type="InterPro" id="IPR050905">
    <property type="entry name" value="Plant_NBS-LRR"/>
</dbReference>
<evidence type="ECO:0000313" key="4">
    <source>
        <dbReference type="Proteomes" id="UP000796880"/>
    </source>
</evidence>
<keyword evidence="1" id="KW-0611">Plant defense</keyword>